<name>A0A160TMY6_9ZZZZ</name>
<keyword evidence="1" id="KW-0378">Hydrolase</keyword>
<dbReference type="InterPro" id="IPR010905">
    <property type="entry name" value="Glyco_hydro_88"/>
</dbReference>
<dbReference type="InterPro" id="IPR012341">
    <property type="entry name" value="6hp_glycosidase-like_sf"/>
</dbReference>
<dbReference type="SUPFAM" id="SSF48208">
    <property type="entry name" value="Six-hairpin glycosidases"/>
    <property type="match status" value="1"/>
</dbReference>
<dbReference type="PANTHER" id="PTHR33886:SF8">
    <property type="entry name" value="UNSATURATED RHAMNOGALACTURONAN HYDROLASE (EUROFUNG)"/>
    <property type="match status" value="1"/>
</dbReference>
<proteinExistence type="predicted"/>
<dbReference type="EMBL" id="CZQE01000383">
    <property type="protein sequence ID" value="CUS46625.1"/>
    <property type="molecule type" value="Genomic_DNA"/>
</dbReference>
<dbReference type="AlphaFoldDB" id="A0A160TMY6"/>
<dbReference type="InterPro" id="IPR052043">
    <property type="entry name" value="PolySaccharide_Degr_Enz"/>
</dbReference>
<dbReference type="PANTHER" id="PTHR33886">
    <property type="entry name" value="UNSATURATED RHAMNOGALACTURONAN HYDROLASE (EUROFUNG)"/>
    <property type="match status" value="1"/>
</dbReference>
<sequence length="417" mass="46599">MLRLAGGRPARHRPCWFAAALQAADDPDIWEKTMVVILPVAASAVMLVAPATVDVAMPRPADILAATRRVADWQLAHRDSFDRMPSANQSTRDPRGWQQATFWVALTELADRTRDPRYAAAIMEIGKNAGWRLGDRPFHADDQLIAQAWLWASRHGSGRAAVKPMIGYFDHVLANRPTNDLRFTPPPAPGDPACTTRWCWCDALFMAPPSLLAISRSTGDKRYAAFAHEEYRATRDYLYDPADHLFFRDSRFFEQRDAAGRKLFWSRGNGWVMGGLARIIPQLDRADPMRAYYVRLFREMAARAVAIQKPDGYWAPSLLDDGPKTQPESSGTAFFVYAFAWGIEAGLLDAATYRPAAIRGWAALQRAVQPDGMLGWVQQVSDRPDSVAQGETQFYGAGAFLLAGSAMYDLARHKIRR</sequence>
<organism evidence="2">
    <name type="scientific">hydrothermal vent metagenome</name>
    <dbReference type="NCBI Taxonomy" id="652676"/>
    <lineage>
        <taxon>unclassified sequences</taxon>
        <taxon>metagenomes</taxon>
        <taxon>ecological metagenomes</taxon>
    </lineage>
</organism>
<protein>
    <submittedName>
        <fullName evidence="2">Rhamnogalacturonides degradation protein RhiN</fullName>
    </submittedName>
</protein>
<dbReference type="Pfam" id="PF07470">
    <property type="entry name" value="Glyco_hydro_88"/>
    <property type="match status" value="1"/>
</dbReference>
<dbReference type="GO" id="GO:0005975">
    <property type="term" value="P:carbohydrate metabolic process"/>
    <property type="evidence" value="ECO:0007669"/>
    <property type="project" value="InterPro"/>
</dbReference>
<dbReference type="Gene3D" id="1.50.10.10">
    <property type="match status" value="1"/>
</dbReference>
<accession>A0A160TMY6</accession>
<evidence type="ECO:0000256" key="1">
    <source>
        <dbReference type="ARBA" id="ARBA00022801"/>
    </source>
</evidence>
<evidence type="ECO:0000313" key="2">
    <source>
        <dbReference type="EMBL" id="CUS46625.1"/>
    </source>
</evidence>
<dbReference type="GO" id="GO:0016787">
    <property type="term" value="F:hydrolase activity"/>
    <property type="evidence" value="ECO:0007669"/>
    <property type="project" value="UniProtKB-KW"/>
</dbReference>
<dbReference type="InterPro" id="IPR008928">
    <property type="entry name" value="6-hairpin_glycosidase_sf"/>
</dbReference>
<gene>
    <name evidence="2" type="ORF">MGWOODY_Smn1801</name>
</gene>
<reference evidence="2" key="1">
    <citation type="submission" date="2015-10" db="EMBL/GenBank/DDBJ databases">
        <authorList>
            <person name="Gilbert D.G."/>
        </authorList>
    </citation>
    <scope>NUCLEOTIDE SEQUENCE</scope>
</reference>